<dbReference type="EMBL" id="LIAE01008038">
    <property type="protein sequence ID" value="PAV75747.1"/>
    <property type="molecule type" value="Genomic_DNA"/>
</dbReference>
<keyword evidence="2" id="KW-0489">Methyltransferase</keyword>
<sequence length="278" mass="32075">MSAEECFASSSMEPRNLTEDDELRLGKQNLVSNFKREKYEKEAMRNWNRFYNRNKDNFFKDRNWSVKEMQELCGDDLNLEENIVFLEAGCGVGNMLFPLQSAFPSMRLQAFDFSPSALTLLNERANELGITVASAVVDLTDENSAVFEEQADLATLIFVMSAIHPDKHRTAAENLRKYIKIGGSLMIRDYAVNDYAMIRFTRDAKLGERFYVRQDGTRAYYFYLGQFQNVEVFSIFKLESKHSTYLNCSILVSRMNIVRLSKEELNLSAVLLNGQSFR</sequence>
<dbReference type="GO" id="GO:0032259">
    <property type="term" value="P:methylation"/>
    <property type="evidence" value="ECO:0007669"/>
    <property type="project" value="UniProtKB-KW"/>
</dbReference>
<comment type="caution">
    <text evidence="5">The sequence shown here is derived from an EMBL/GenBank/DDBJ whole genome shotgun (WGS) entry which is preliminary data.</text>
</comment>
<dbReference type="PANTHER" id="PTHR22809">
    <property type="entry name" value="METHYLTRANSFERASE-RELATED"/>
    <property type="match status" value="1"/>
</dbReference>
<evidence type="ECO:0000256" key="1">
    <source>
        <dbReference type="ARBA" id="ARBA00009725"/>
    </source>
</evidence>
<dbReference type="Gene3D" id="3.40.50.150">
    <property type="entry name" value="Vaccinia Virus protein VP39"/>
    <property type="match status" value="1"/>
</dbReference>
<feature type="domain" description="Methyltransferase type 12" evidence="4">
    <location>
        <begin position="86"/>
        <end position="185"/>
    </location>
</feature>
<dbReference type="InterPro" id="IPR026113">
    <property type="entry name" value="METTL2/6/8-like"/>
</dbReference>
<evidence type="ECO:0000259" key="4">
    <source>
        <dbReference type="Pfam" id="PF08242"/>
    </source>
</evidence>
<dbReference type="InterPro" id="IPR013217">
    <property type="entry name" value="Methyltransf_12"/>
</dbReference>
<dbReference type="GO" id="GO:0008173">
    <property type="term" value="F:RNA methyltransferase activity"/>
    <property type="evidence" value="ECO:0007669"/>
    <property type="project" value="UniProtKB-ARBA"/>
</dbReference>
<evidence type="ECO:0000256" key="3">
    <source>
        <dbReference type="ARBA" id="ARBA00022679"/>
    </source>
</evidence>
<gene>
    <name evidence="5" type="ORF">WR25_11701</name>
</gene>
<reference evidence="5 6" key="1">
    <citation type="journal article" date="2017" name="Curr. Biol.">
        <title>Genome architecture and evolution of a unichromosomal asexual nematode.</title>
        <authorList>
            <person name="Fradin H."/>
            <person name="Zegar C."/>
            <person name="Gutwein M."/>
            <person name="Lucas J."/>
            <person name="Kovtun M."/>
            <person name="Corcoran D."/>
            <person name="Baugh L.R."/>
            <person name="Kiontke K."/>
            <person name="Gunsalus K."/>
            <person name="Fitch D.H."/>
            <person name="Piano F."/>
        </authorList>
    </citation>
    <scope>NUCLEOTIDE SEQUENCE [LARGE SCALE GENOMIC DNA]</scope>
    <source>
        <strain evidence="5">PF1309</strain>
    </source>
</reference>
<organism evidence="5 6">
    <name type="scientific">Diploscapter pachys</name>
    <dbReference type="NCBI Taxonomy" id="2018661"/>
    <lineage>
        <taxon>Eukaryota</taxon>
        <taxon>Metazoa</taxon>
        <taxon>Ecdysozoa</taxon>
        <taxon>Nematoda</taxon>
        <taxon>Chromadorea</taxon>
        <taxon>Rhabditida</taxon>
        <taxon>Rhabditina</taxon>
        <taxon>Rhabditomorpha</taxon>
        <taxon>Rhabditoidea</taxon>
        <taxon>Rhabditidae</taxon>
        <taxon>Diploscapter</taxon>
    </lineage>
</organism>
<keyword evidence="3" id="KW-0808">Transferase</keyword>
<proteinExistence type="inferred from homology"/>
<evidence type="ECO:0000313" key="5">
    <source>
        <dbReference type="EMBL" id="PAV75747.1"/>
    </source>
</evidence>
<keyword evidence="6" id="KW-1185">Reference proteome</keyword>
<dbReference type="SUPFAM" id="SSF53335">
    <property type="entry name" value="S-adenosyl-L-methionine-dependent methyltransferases"/>
    <property type="match status" value="1"/>
</dbReference>
<evidence type="ECO:0000313" key="6">
    <source>
        <dbReference type="Proteomes" id="UP000218231"/>
    </source>
</evidence>
<dbReference type="OrthoDB" id="417697at2759"/>
<name>A0A2A2KPK3_9BILA</name>
<accession>A0A2A2KPK3</accession>
<dbReference type="InterPro" id="IPR029063">
    <property type="entry name" value="SAM-dependent_MTases_sf"/>
</dbReference>
<dbReference type="PANTHER" id="PTHR22809:SF5">
    <property type="entry name" value="TRNA N(3)-METHYLCYTIDINE METHYLTRANSFERASE METTL6"/>
    <property type="match status" value="1"/>
</dbReference>
<protein>
    <recommendedName>
        <fullName evidence="4">Methyltransferase type 12 domain-containing protein</fullName>
    </recommendedName>
</protein>
<dbReference type="STRING" id="2018661.A0A2A2KPK3"/>
<dbReference type="GO" id="GO:0008757">
    <property type="term" value="F:S-adenosylmethionine-dependent methyltransferase activity"/>
    <property type="evidence" value="ECO:0007669"/>
    <property type="project" value="UniProtKB-ARBA"/>
</dbReference>
<dbReference type="Pfam" id="PF08242">
    <property type="entry name" value="Methyltransf_12"/>
    <property type="match status" value="1"/>
</dbReference>
<dbReference type="Proteomes" id="UP000218231">
    <property type="component" value="Unassembled WGS sequence"/>
</dbReference>
<dbReference type="CDD" id="cd02440">
    <property type="entry name" value="AdoMet_MTases"/>
    <property type="match status" value="1"/>
</dbReference>
<comment type="similarity">
    <text evidence="1">Belongs to the methyltransferase superfamily. METL family.</text>
</comment>
<evidence type="ECO:0000256" key="2">
    <source>
        <dbReference type="ARBA" id="ARBA00022603"/>
    </source>
</evidence>
<dbReference type="AlphaFoldDB" id="A0A2A2KPK3"/>